<proteinExistence type="predicted"/>
<gene>
    <name evidence="1" type="ORF">WA026_001435</name>
</gene>
<reference evidence="1 2" key="1">
    <citation type="submission" date="2023-03" db="EMBL/GenBank/DDBJ databases">
        <title>Genome insight into feeding habits of ladybird beetles.</title>
        <authorList>
            <person name="Li H.-S."/>
            <person name="Huang Y.-H."/>
            <person name="Pang H."/>
        </authorList>
    </citation>
    <scope>NUCLEOTIDE SEQUENCE [LARGE SCALE GENOMIC DNA]</scope>
    <source>
        <strain evidence="1">SYSU_2023b</strain>
        <tissue evidence="1">Whole body</tissue>
    </source>
</reference>
<dbReference type="Proteomes" id="UP001431783">
    <property type="component" value="Unassembled WGS sequence"/>
</dbReference>
<dbReference type="EMBL" id="JARQZJ010000091">
    <property type="protein sequence ID" value="KAK9883246.1"/>
    <property type="molecule type" value="Genomic_DNA"/>
</dbReference>
<name>A0AAW1UTU1_9CUCU</name>
<sequence length="138" mass="16193">MDPHKTACIAIILALATKRRVKRKRWMKEWLKKREQYSHILLLNEIRDTGPEDYKNYFLNRLPGLIFQGNIISLISQLALDRCRVSADDRWLTSVTCYCSIRWAKAGRLAFIWEGNRDETIDEPCKPHPSVSDVVYEL</sequence>
<accession>A0AAW1UTU1</accession>
<evidence type="ECO:0000313" key="2">
    <source>
        <dbReference type="Proteomes" id="UP001431783"/>
    </source>
</evidence>
<protein>
    <submittedName>
        <fullName evidence="1">Uncharacterized protein</fullName>
    </submittedName>
</protein>
<evidence type="ECO:0000313" key="1">
    <source>
        <dbReference type="EMBL" id="KAK9883246.1"/>
    </source>
</evidence>
<organism evidence="1 2">
    <name type="scientific">Henosepilachna vigintioctopunctata</name>
    <dbReference type="NCBI Taxonomy" id="420089"/>
    <lineage>
        <taxon>Eukaryota</taxon>
        <taxon>Metazoa</taxon>
        <taxon>Ecdysozoa</taxon>
        <taxon>Arthropoda</taxon>
        <taxon>Hexapoda</taxon>
        <taxon>Insecta</taxon>
        <taxon>Pterygota</taxon>
        <taxon>Neoptera</taxon>
        <taxon>Endopterygota</taxon>
        <taxon>Coleoptera</taxon>
        <taxon>Polyphaga</taxon>
        <taxon>Cucujiformia</taxon>
        <taxon>Coccinelloidea</taxon>
        <taxon>Coccinellidae</taxon>
        <taxon>Epilachninae</taxon>
        <taxon>Epilachnini</taxon>
        <taxon>Henosepilachna</taxon>
    </lineage>
</organism>
<comment type="caution">
    <text evidence="1">The sequence shown here is derived from an EMBL/GenBank/DDBJ whole genome shotgun (WGS) entry which is preliminary data.</text>
</comment>
<keyword evidence="2" id="KW-1185">Reference proteome</keyword>
<dbReference type="AlphaFoldDB" id="A0AAW1UTU1"/>